<dbReference type="Pfam" id="PF06985">
    <property type="entry name" value="HET"/>
    <property type="match status" value="1"/>
</dbReference>
<sequence length="159" mass="18331">MEISMEAFNIEEAPPFIAMSYCWADQLPDRSVKVENGMRFLRVTSNVEALINLMLSWKPWHPFWIDAVCINQENTPEKNMQVSLMSSIYSQAAHCVVWLGHGNESIEIAVEALPELYAKMDVTARLQTAWTGLEQLMCLPWFRRVWIIQEAVIPDDLVM</sequence>
<evidence type="ECO:0000313" key="3">
    <source>
        <dbReference type="Proteomes" id="UP000235786"/>
    </source>
</evidence>
<reference evidence="2 3" key="1">
    <citation type="submission" date="2016-04" db="EMBL/GenBank/DDBJ databases">
        <title>A degradative enzymes factory behind the ericoid mycorrhizal symbiosis.</title>
        <authorList>
            <consortium name="DOE Joint Genome Institute"/>
            <person name="Martino E."/>
            <person name="Morin E."/>
            <person name="Grelet G."/>
            <person name="Kuo A."/>
            <person name="Kohler A."/>
            <person name="Daghino S."/>
            <person name="Barry K."/>
            <person name="Choi C."/>
            <person name="Cichocki N."/>
            <person name="Clum A."/>
            <person name="Copeland A."/>
            <person name="Hainaut M."/>
            <person name="Haridas S."/>
            <person name="Labutti K."/>
            <person name="Lindquist E."/>
            <person name="Lipzen A."/>
            <person name="Khouja H.-R."/>
            <person name="Murat C."/>
            <person name="Ohm R."/>
            <person name="Olson A."/>
            <person name="Spatafora J."/>
            <person name="Veneault-Fourrey C."/>
            <person name="Henrissat B."/>
            <person name="Grigoriev I."/>
            <person name="Martin F."/>
            <person name="Perotto S."/>
        </authorList>
    </citation>
    <scope>NUCLEOTIDE SEQUENCE [LARGE SCALE GENOMIC DNA]</scope>
    <source>
        <strain evidence="2 3">F</strain>
    </source>
</reference>
<feature type="domain" description="Heterokaryon incompatibility" evidence="1">
    <location>
        <begin position="16"/>
        <end position="150"/>
    </location>
</feature>
<protein>
    <submittedName>
        <fullName evidence="2">Heterokaryon incompatibility</fullName>
    </submittedName>
</protein>
<evidence type="ECO:0000259" key="1">
    <source>
        <dbReference type="Pfam" id="PF06985"/>
    </source>
</evidence>
<accession>A0A2J6REB8</accession>
<dbReference type="Proteomes" id="UP000235786">
    <property type="component" value="Unassembled WGS sequence"/>
</dbReference>
<dbReference type="OrthoDB" id="3556612at2759"/>
<dbReference type="InterPro" id="IPR052895">
    <property type="entry name" value="HetReg/Transcr_Mod"/>
</dbReference>
<dbReference type="PANTHER" id="PTHR24148">
    <property type="entry name" value="ANKYRIN REPEAT DOMAIN-CONTAINING PROTEIN 39 HOMOLOG-RELATED"/>
    <property type="match status" value="1"/>
</dbReference>
<proteinExistence type="predicted"/>
<organism evidence="2 3">
    <name type="scientific">Hyaloscypha variabilis (strain UAMH 11265 / GT02V1 / F)</name>
    <name type="common">Meliniomyces variabilis</name>
    <dbReference type="NCBI Taxonomy" id="1149755"/>
    <lineage>
        <taxon>Eukaryota</taxon>
        <taxon>Fungi</taxon>
        <taxon>Dikarya</taxon>
        <taxon>Ascomycota</taxon>
        <taxon>Pezizomycotina</taxon>
        <taxon>Leotiomycetes</taxon>
        <taxon>Helotiales</taxon>
        <taxon>Hyaloscyphaceae</taxon>
        <taxon>Hyaloscypha</taxon>
        <taxon>Hyaloscypha variabilis</taxon>
    </lineage>
</organism>
<gene>
    <name evidence="2" type="ORF">L207DRAFT_385738</name>
</gene>
<name>A0A2J6REB8_HYAVF</name>
<dbReference type="PANTHER" id="PTHR24148:SF64">
    <property type="entry name" value="HETEROKARYON INCOMPATIBILITY DOMAIN-CONTAINING PROTEIN"/>
    <property type="match status" value="1"/>
</dbReference>
<dbReference type="STRING" id="1149755.A0A2J6REB8"/>
<dbReference type="EMBL" id="KZ613950">
    <property type="protein sequence ID" value="PMD36861.1"/>
    <property type="molecule type" value="Genomic_DNA"/>
</dbReference>
<feature type="non-terminal residue" evidence="2">
    <location>
        <position position="159"/>
    </location>
</feature>
<evidence type="ECO:0000313" key="2">
    <source>
        <dbReference type="EMBL" id="PMD36861.1"/>
    </source>
</evidence>
<keyword evidence="3" id="KW-1185">Reference proteome</keyword>
<dbReference type="AlphaFoldDB" id="A0A2J6REB8"/>
<dbReference type="InterPro" id="IPR010730">
    <property type="entry name" value="HET"/>
</dbReference>